<dbReference type="STRING" id="56193.YP76_10090"/>
<dbReference type="AlphaFoldDB" id="A0A0M3ATK8"/>
<sequence>MSWIIIKYSHPLDQIWSKAMAEVDDAQDAIDALPDGYSDEEIDALVDKHSTAAQAILALPARNVADCIYKLDLTGPLDGGQIVWADRDAITNEALTLIDAAVARGAKLKARLNPEILEGIAI</sequence>
<gene>
    <name evidence="1" type="ORF">YP76_10090</name>
</gene>
<dbReference type="EMBL" id="LBIC01000004">
    <property type="protein sequence ID" value="KKW92271.1"/>
    <property type="molecule type" value="Genomic_DNA"/>
</dbReference>
<evidence type="ECO:0000313" key="1">
    <source>
        <dbReference type="EMBL" id="KKW92271.1"/>
    </source>
</evidence>
<keyword evidence="2" id="KW-1185">Reference proteome</keyword>
<reference evidence="1 2" key="1">
    <citation type="submission" date="2015-04" db="EMBL/GenBank/DDBJ databases">
        <title>Genome sequence of aromatic hydrocarbons-degrading Sphingobium chungbukense DJ77.</title>
        <authorList>
            <person name="Kim Y.-C."/>
            <person name="Chae J.-C."/>
        </authorList>
    </citation>
    <scope>NUCLEOTIDE SEQUENCE [LARGE SCALE GENOMIC DNA]</scope>
    <source>
        <strain evidence="1 2">DJ77</strain>
    </source>
</reference>
<organism evidence="1 2">
    <name type="scientific">Sphingobium chungbukense</name>
    <dbReference type="NCBI Taxonomy" id="56193"/>
    <lineage>
        <taxon>Bacteria</taxon>
        <taxon>Pseudomonadati</taxon>
        <taxon>Pseudomonadota</taxon>
        <taxon>Alphaproteobacteria</taxon>
        <taxon>Sphingomonadales</taxon>
        <taxon>Sphingomonadaceae</taxon>
        <taxon>Sphingobium</taxon>
    </lineage>
</organism>
<name>A0A0M3ATK8_9SPHN</name>
<comment type="caution">
    <text evidence="1">The sequence shown here is derived from an EMBL/GenBank/DDBJ whole genome shotgun (WGS) entry which is preliminary data.</text>
</comment>
<evidence type="ECO:0000313" key="2">
    <source>
        <dbReference type="Proteomes" id="UP000033874"/>
    </source>
</evidence>
<proteinExistence type="predicted"/>
<dbReference type="PATRIC" id="fig|56193.3.peg.2094"/>
<accession>A0A0M3ATK8</accession>
<dbReference type="RefSeq" id="WP_046763475.1">
    <property type="nucleotide sequence ID" value="NZ_LBIC01000004.1"/>
</dbReference>
<protein>
    <submittedName>
        <fullName evidence="1">Uncharacterized protein</fullName>
    </submittedName>
</protein>
<dbReference type="Proteomes" id="UP000033874">
    <property type="component" value="Unassembled WGS sequence"/>
</dbReference>